<evidence type="ECO:0000256" key="2">
    <source>
        <dbReference type="ARBA" id="ARBA00023315"/>
    </source>
</evidence>
<keyword evidence="5" id="KW-1185">Reference proteome</keyword>
<gene>
    <name evidence="4" type="ORF">KL771_07305</name>
</gene>
<dbReference type="Proteomes" id="UP000766595">
    <property type="component" value="Unassembled WGS sequence"/>
</dbReference>
<sequence>MAVATDGYTDLPPGLLATLVTYLEMTAPPAPAGRPFPPGLALRRVDRPDPAWYRILYDRIGEDLLWFSRRAIGPAQLAAILYDPAVEVHVLTQDDAEIGLLELDRRVAGEVEIVFFGLVPEAVGGGTGRLLMDRCLEIAWAGPVPPRRVWLHTCAFDHPAALGFYRRSGFRPYRLALELGPDPRLTGAMPRTAAPQIPLIEPETGA</sequence>
<dbReference type="SUPFAM" id="SSF55729">
    <property type="entry name" value="Acyl-CoA N-acyltransferases (Nat)"/>
    <property type="match status" value="1"/>
</dbReference>
<dbReference type="PANTHER" id="PTHR43800">
    <property type="entry name" value="PEPTIDYL-LYSINE N-ACETYLTRANSFERASE YJAB"/>
    <property type="match status" value="1"/>
</dbReference>
<evidence type="ECO:0000259" key="3">
    <source>
        <dbReference type="PROSITE" id="PS51186"/>
    </source>
</evidence>
<accession>A0A947GCJ3</accession>
<dbReference type="InterPro" id="IPR000182">
    <property type="entry name" value="GNAT_dom"/>
</dbReference>
<dbReference type="EMBL" id="JAHHZF010000003">
    <property type="protein sequence ID" value="MBT9289251.1"/>
    <property type="molecule type" value="Genomic_DNA"/>
</dbReference>
<proteinExistence type="predicted"/>
<evidence type="ECO:0000313" key="4">
    <source>
        <dbReference type="EMBL" id="MBT9289251.1"/>
    </source>
</evidence>
<dbReference type="PANTHER" id="PTHR43800:SF1">
    <property type="entry name" value="PEPTIDYL-LYSINE N-ACETYLTRANSFERASE YJAB"/>
    <property type="match status" value="1"/>
</dbReference>
<reference evidence="4 5" key="1">
    <citation type="submission" date="2021-06" db="EMBL/GenBank/DDBJ databases">
        <authorList>
            <person name="Grouzdev D.S."/>
            <person name="Koziaeva V."/>
        </authorList>
    </citation>
    <scope>NUCLEOTIDE SEQUENCE [LARGE SCALE GENOMIC DNA]</scope>
    <source>
        <strain evidence="4 5">22</strain>
    </source>
</reference>
<name>A0A947GCJ3_9HYPH</name>
<dbReference type="Pfam" id="PF00583">
    <property type="entry name" value="Acetyltransf_1"/>
    <property type="match status" value="1"/>
</dbReference>
<evidence type="ECO:0000256" key="1">
    <source>
        <dbReference type="ARBA" id="ARBA00022679"/>
    </source>
</evidence>
<dbReference type="Gene3D" id="3.40.630.30">
    <property type="match status" value="1"/>
</dbReference>
<feature type="domain" description="N-acetyltransferase" evidence="3">
    <location>
        <begin position="40"/>
        <end position="194"/>
    </location>
</feature>
<evidence type="ECO:0000313" key="5">
    <source>
        <dbReference type="Proteomes" id="UP000766595"/>
    </source>
</evidence>
<dbReference type="AlphaFoldDB" id="A0A947GCJ3"/>
<dbReference type="GO" id="GO:0016747">
    <property type="term" value="F:acyltransferase activity, transferring groups other than amino-acyl groups"/>
    <property type="evidence" value="ECO:0007669"/>
    <property type="project" value="InterPro"/>
</dbReference>
<dbReference type="CDD" id="cd04301">
    <property type="entry name" value="NAT_SF"/>
    <property type="match status" value="1"/>
</dbReference>
<dbReference type="InterPro" id="IPR016181">
    <property type="entry name" value="Acyl_CoA_acyltransferase"/>
</dbReference>
<organism evidence="4 5">
    <name type="scientific">Prosthecodimorpha staleyi</name>
    <dbReference type="NCBI Taxonomy" id="2840188"/>
    <lineage>
        <taxon>Bacteria</taxon>
        <taxon>Pseudomonadati</taxon>
        <taxon>Pseudomonadota</taxon>
        <taxon>Alphaproteobacteria</taxon>
        <taxon>Hyphomicrobiales</taxon>
        <taxon>Ancalomicrobiaceae</taxon>
        <taxon>Prosthecodimorpha</taxon>
    </lineage>
</organism>
<keyword evidence="2" id="KW-0012">Acyltransferase</keyword>
<protein>
    <submittedName>
        <fullName evidence="4">GNAT family N-acetyltransferase</fullName>
    </submittedName>
</protein>
<keyword evidence="1" id="KW-0808">Transferase</keyword>
<dbReference type="PROSITE" id="PS51186">
    <property type="entry name" value="GNAT"/>
    <property type="match status" value="1"/>
</dbReference>
<comment type="caution">
    <text evidence="4">The sequence shown here is derived from an EMBL/GenBank/DDBJ whole genome shotgun (WGS) entry which is preliminary data.</text>
</comment>